<reference evidence="1 2" key="1">
    <citation type="submission" date="2019-12" db="EMBL/GenBank/DDBJ databases">
        <title>Genomic-based taxomic classification of the family Erythrobacteraceae.</title>
        <authorList>
            <person name="Xu L."/>
        </authorList>
    </citation>
    <scope>NUCLEOTIDE SEQUENCE [LARGE SCALE GENOMIC DNA]</scope>
    <source>
        <strain evidence="1 2">M0322</strain>
    </source>
</reference>
<dbReference type="RefSeq" id="WP_160772831.1">
    <property type="nucleotide sequence ID" value="NZ_WTYV01000006.1"/>
</dbReference>
<comment type="caution">
    <text evidence="1">The sequence shown here is derived from an EMBL/GenBank/DDBJ whole genome shotgun (WGS) entry which is preliminary data.</text>
</comment>
<dbReference type="Proteomes" id="UP000466966">
    <property type="component" value="Unassembled WGS sequence"/>
</dbReference>
<evidence type="ECO:0000313" key="1">
    <source>
        <dbReference type="EMBL" id="MXO72900.1"/>
    </source>
</evidence>
<sequence length="64" mass="6767">MTEAEQERAAIVAWLRGGAVDMIGLAAKLPDWSAATLAGLERNAAYCEQLANQIEAGAHRQAGE</sequence>
<organism evidence="1 2">
    <name type="scientific">Alteraurantiacibacter buctensis</name>
    <dbReference type="NCBI Taxonomy" id="1503981"/>
    <lineage>
        <taxon>Bacteria</taxon>
        <taxon>Pseudomonadati</taxon>
        <taxon>Pseudomonadota</taxon>
        <taxon>Alphaproteobacteria</taxon>
        <taxon>Sphingomonadales</taxon>
        <taxon>Erythrobacteraceae</taxon>
        <taxon>Alteraurantiacibacter</taxon>
    </lineage>
</organism>
<accession>A0A844Z170</accession>
<proteinExistence type="predicted"/>
<protein>
    <submittedName>
        <fullName evidence="1">Uncharacterized protein</fullName>
    </submittedName>
</protein>
<evidence type="ECO:0000313" key="2">
    <source>
        <dbReference type="Proteomes" id="UP000466966"/>
    </source>
</evidence>
<dbReference type="AlphaFoldDB" id="A0A844Z170"/>
<gene>
    <name evidence="1" type="ORF">GRI99_14805</name>
</gene>
<name>A0A844Z170_9SPHN</name>
<dbReference type="EMBL" id="WTYV01000006">
    <property type="protein sequence ID" value="MXO72900.1"/>
    <property type="molecule type" value="Genomic_DNA"/>
</dbReference>
<keyword evidence="2" id="KW-1185">Reference proteome</keyword>